<dbReference type="GO" id="GO:0016887">
    <property type="term" value="F:ATP hydrolysis activity"/>
    <property type="evidence" value="ECO:0007669"/>
    <property type="project" value="InterPro"/>
</dbReference>
<evidence type="ECO:0000259" key="5">
    <source>
        <dbReference type="PROSITE" id="PS50893"/>
    </source>
</evidence>
<dbReference type="SMART" id="SM00382">
    <property type="entry name" value="AAA"/>
    <property type="match status" value="1"/>
</dbReference>
<evidence type="ECO:0000256" key="3">
    <source>
        <dbReference type="ARBA" id="ARBA00022840"/>
    </source>
</evidence>
<protein>
    <submittedName>
        <fullName evidence="6">Vitamin B12 ABC transporter, ATP-binding protein BtuD</fullName>
    </submittedName>
</protein>
<dbReference type="CDD" id="cd03214">
    <property type="entry name" value="ABC_Iron-Siderophores_B12_Hemin"/>
    <property type="match status" value="1"/>
</dbReference>
<dbReference type="Pfam" id="PF00005">
    <property type="entry name" value="ABC_tran"/>
    <property type="match status" value="1"/>
</dbReference>
<evidence type="ECO:0000256" key="2">
    <source>
        <dbReference type="ARBA" id="ARBA00022741"/>
    </source>
</evidence>
<name>A0A3B0RUB1_9ZZZZ</name>
<organism evidence="6">
    <name type="scientific">hydrothermal vent metagenome</name>
    <dbReference type="NCBI Taxonomy" id="652676"/>
    <lineage>
        <taxon>unclassified sequences</taxon>
        <taxon>metagenomes</taxon>
        <taxon>ecological metagenomes</taxon>
    </lineage>
</organism>
<dbReference type="SUPFAM" id="SSF52540">
    <property type="entry name" value="P-loop containing nucleoside triphosphate hydrolases"/>
    <property type="match status" value="1"/>
</dbReference>
<dbReference type="FunFam" id="3.40.50.300:FF:000134">
    <property type="entry name" value="Iron-enterobactin ABC transporter ATP-binding protein"/>
    <property type="match status" value="1"/>
</dbReference>
<gene>
    <name evidence="6" type="ORF">MNBD_ALPHA02-1724</name>
</gene>
<evidence type="ECO:0000313" key="6">
    <source>
        <dbReference type="EMBL" id="VAV92076.1"/>
    </source>
</evidence>
<sequence>MTGLIIENISLTLEGAQILHGVSGTLMPGEVVGLIGPNGAGKSSLLKSILGLVAPASGSIELNGHNLMAMTSKERARMVAYAAQGAPVHWPLSVERIVALGRIPHLTPWQRPRPEDETAVENALHITGSAHLKGRLVTTLSGGERARVLLARTIATGAPYILADEPVASLDPYHQLQVMRILRQQAEAGGAVMVVLHDLSLAARYCDRLILLHEGRLIDQGAPDDILTPQNMAHVFSVAASRWSQGENNFLATHPLPDEPPLPGAA</sequence>
<dbReference type="InterPro" id="IPR003439">
    <property type="entry name" value="ABC_transporter-like_ATP-bd"/>
</dbReference>
<keyword evidence="1" id="KW-0813">Transport</keyword>
<accession>A0A3B0RUB1</accession>
<evidence type="ECO:0000256" key="4">
    <source>
        <dbReference type="ARBA" id="ARBA00022967"/>
    </source>
</evidence>
<dbReference type="PANTHER" id="PTHR42794:SF1">
    <property type="entry name" value="HEMIN IMPORT ATP-BINDING PROTEIN HMUV"/>
    <property type="match status" value="1"/>
</dbReference>
<dbReference type="GO" id="GO:0005524">
    <property type="term" value="F:ATP binding"/>
    <property type="evidence" value="ECO:0007669"/>
    <property type="project" value="UniProtKB-KW"/>
</dbReference>
<keyword evidence="2" id="KW-0547">Nucleotide-binding</keyword>
<keyword evidence="3 6" id="KW-0067">ATP-binding</keyword>
<keyword evidence="4" id="KW-1278">Translocase</keyword>
<dbReference type="AlphaFoldDB" id="A0A3B0RUB1"/>
<feature type="domain" description="ABC transporter" evidence="5">
    <location>
        <begin position="4"/>
        <end position="239"/>
    </location>
</feature>
<reference evidence="6" key="1">
    <citation type="submission" date="2018-06" db="EMBL/GenBank/DDBJ databases">
        <authorList>
            <person name="Zhirakovskaya E."/>
        </authorList>
    </citation>
    <scope>NUCLEOTIDE SEQUENCE</scope>
</reference>
<dbReference type="InterPro" id="IPR027417">
    <property type="entry name" value="P-loop_NTPase"/>
</dbReference>
<dbReference type="EMBL" id="UOED01000072">
    <property type="protein sequence ID" value="VAV92076.1"/>
    <property type="molecule type" value="Genomic_DNA"/>
</dbReference>
<dbReference type="PANTHER" id="PTHR42794">
    <property type="entry name" value="HEMIN IMPORT ATP-BINDING PROTEIN HMUV"/>
    <property type="match status" value="1"/>
</dbReference>
<dbReference type="InterPro" id="IPR003593">
    <property type="entry name" value="AAA+_ATPase"/>
</dbReference>
<dbReference type="PROSITE" id="PS00211">
    <property type="entry name" value="ABC_TRANSPORTER_1"/>
    <property type="match status" value="1"/>
</dbReference>
<dbReference type="PROSITE" id="PS50893">
    <property type="entry name" value="ABC_TRANSPORTER_2"/>
    <property type="match status" value="1"/>
</dbReference>
<evidence type="ECO:0000256" key="1">
    <source>
        <dbReference type="ARBA" id="ARBA00022448"/>
    </source>
</evidence>
<proteinExistence type="predicted"/>
<dbReference type="Gene3D" id="3.40.50.300">
    <property type="entry name" value="P-loop containing nucleotide triphosphate hydrolases"/>
    <property type="match status" value="1"/>
</dbReference>
<dbReference type="InterPro" id="IPR017871">
    <property type="entry name" value="ABC_transporter-like_CS"/>
</dbReference>